<sequence>MAIKATIYKAELSVSDMDRHHYQTYNLTLAQHPSETTERMMVRIAAFVLNASESLEFTKGLSTDDEPDLWQKSLSDEIELWIELGCPDEKRLRKACSRSRQVILYGYHGNAFDIWWQQNQQKCSRFDNLAVIALNPTAIEQLDTLAQRTMRLQASIQDATLWLGNTDRSIEIQPTVLQAAKH</sequence>
<dbReference type="AlphaFoldDB" id="A0A160THI1"/>
<dbReference type="SMART" id="SM01322">
    <property type="entry name" value="YaeQ"/>
    <property type="match status" value="1"/>
</dbReference>
<dbReference type="EMBL" id="CZQC01000071">
    <property type="protein sequence ID" value="CUS42864.1"/>
    <property type="molecule type" value="Genomic_DNA"/>
</dbReference>
<accession>A0A160THI1</accession>
<dbReference type="Gene3D" id="3.10.640.10">
    <property type="entry name" value="Restriction endonuclease-like alpha-beta roll domain"/>
    <property type="match status" value="1"/>
</dbReference>
<protein>
    <submittedName>
        <fullName evidence="1">YaeQ protein</fullName>
    </submittedName>
</protein>
<organism evidence="1">
    <name type="scientific">hydrothermal vent metagenome</name>
    <dbReference type="NCBI Taxonomy" id="652676"/>
    <lineage>
        <taxon>unclassified sequences</taxon>
        <taxon>metagenomes</taxon>
        <taxon>ecological metagenomes</taxon>
    </lineage>
</organism>
<dbReference type="PANTHER" id="PTHR38784">
    <property type="entry name" value="SUCROSE PHOSPHORYLASE"/>
    <property type="match status" value="1"/>
</dbReference>
<evidence type="ECO:0000313" key="1">
    <source>
        <dbReference type="EMBL" id="CUS42864.1"/>
    </source>
</evidence>
<name>A0A160THI1_9ZZZZ</name>
<dbReference type="SUPFAM" id="SSF52980">
    <property type="entry name" value="Restriction endonuclease-like"/>
    <property type="match status" value="1"/>
</dbReference>
<gene>
    <name evidence="1" type="ORF">MGWOODY_Tha2940</name>
</gene>
<proteinExistence type="predicted"/>
<dbReference type="InterPro" id="IPR011335">
    <property type="entry name" value="Restrct_endonuc-II-like"/>
</dbReference>
<dbReference type="InterPro" id="IPR038590">
    <property type="entry name" value="YaeQ_sf"/>
</dbReference>
<dbReference type="Pfam" id="PF07152">
    <property type="entry name" value="YaeQ"/>
    <property type="match status" value="1"/>
</dbReference>
<dbReference type="CDD" id="cd22368">
    <property type="entry name" value="YaeQ-like"/>
    <property type="match status" value="1"/>
</dbReference>
<reference evidence="1" key="1">
    <citation type="submission" date="2015-10" db="EMBL/GenBank/DDBJ databases">
        <authorList>
            <person name="Gilbert D.G."/>
        </authorList>
    </citation>
    <scope>NUCLEOTIDE SEQUENCE</scope>
</reference>
<dbReference type="InterPro" id="IPR009822">
    <property type="entry name" value="YaeQ"/>
</dbReference>
<dbReference type="PIRSF" id="PIRSF011484">
    <property type="entry name" value="YaeQ"/>
    <property type="match status" value="1"/>
</dbReference>
<dbReference type="PANTHER" id="PTHR38784:SF1">
    <property type="entry name" value="SUCROSE PHOSPHORYLASE"/>
    <property type="match status" value="1"/>
</dbReference>